<keyword evidence="1" id="KW-0812">Transmembrane</keyword>
<evidence type="ECO:0000256" key="1">
    <source>
        <dbReference type="SAM" id="Phobius"/>
    </source>
</evidence>
<keyword evidence="3" id="KW-1185">Reference proteome</keyword>
<gene>
    <name evidence="2" type="ORF">QOZ93_002021</name>
</gene>
<evidence type="ECO:0000313" key="3">
    <source>
        <dbReference type="Proteomes" id="UP001224418"/>
    </source>
</evidence>
<name>A0ABU0JT48_HATLI</name>
<organism evidence="2 3">
    <name type="scientific">Hathewaya limosa</name>
    <name type="common">Clostridium limosum</name>
    <dbReference type="NCBI Taxonomy" id="1536"/>
    <lineage>
        <taxon>Bacteria</taxon>
        <taxon>Bacillati</taxon>
        <taxon>Bacillota</taxon>
        <taxon>Clostridia</taxon>
        <taxon>Eubacteriales</taxon>
        <taxon>Clostridiaceae</taxon>
        <taxon>Hathewaya</taxon>
    </lineage>
</organism>
<keyword evidence="1" id="KW-0472">Membrane</keyword>
<evidence type="ECO:0000313" key="2">
    <source>
        <dbReference type="EMBL" id="MDQ0480273.1"/>
    </source>
</evidence>
<reference evidence="2 3" key="1">
    <citation type="submission" date="2023-07" db="EMBL/GenBank/DDBJ databases">
        <title>Genomic Encyclopedia of Type Strains, Phase IV (KMG-IV): sequencing the most valuable type-strain genomes for metagenomic binning, comparative biology and taxonomic classification.</title>
        <authorList>
            <person name="Goeker M."/>
        </authorList>
    </citation>
    <scope>NUCLEOTIDE SEQUENCE [LARGE SCALE GENOMIC DNA]</scope>
    <source>
        <strain evidence="2 3">DSM 1400</strain>
    </source>
</reference>
<sequence length="77" mass="8758">MNLKSKLVGKFSIAIILIINLFSYKIAMFINELSLLTYNFQVVYPEIGVLCTSISINFISLILCIIIILKMKSLDKK</sequence>
<keyword evidence="1" id="KW-1133">Transmembrane helix</keyword>
<dbReference type="RefSeq" id="WP_307356149.1">
    <property type="nucleotide sequence ID" value="NZ_BAAACJ010000013.1"/>
</dbReference>
<protein>
    <submittedName>
        <fullName evidence="2">Uncharacterized protein</fullName>
    </submittedName>
</protein>
<dbReference type="EMBL" id="JAUSWN010000017">
    <property type="protein sequence ID" value="MDQ0480273.1"/>
    <property type="molecule type" value="Genomic_DNA"/>
</dbReference>
<feature type="transmembrane region" description="Helical" evidence="1">
    <location>
        <begin position="7"/>
        <end position="27"/>
    </location>
</feature>
<feature type="transmembrane region" description="Helical" evidence="1">
    <location>
        <begin position="47"/>
        <end position="69"/>
    </location>
</feature>
<dbReference type="Proteomes" id="UP001224418">
    <property type="component" value="Unassembled WGS sequence"/>
</dbReference>
<proteinExistence type="predicted"/>
<comment type="caution">
    <text evidence="2">The sequence shown here is derived from an EMBL/GenBank/DDBJ whole genome shotgun (WGS) entry which is preliminary data.</text>
</comment>
<accession>A0ABU0JT48</accession>